<dbReference type="SUPFAM" id="SSF81301">
    <property type="entry name" value="Nucleotidyltransferase"/>
    <property type="match status" value="1"/>
</dbReference>
<dbReference type="InterPro" id="IPR054708">
    <property type="entry name" value="MTPAP-like_central"/>
</dbReference>
<dbReference type="VEuPathDB" id="FungiDB:SPPG_04406"/>
<accession>A0A0L0HG75</accession>
<dbReference type="PANTHER" id="PTHR23092:SF15">
    <property type="entry name" value="INACTIVE NON-CANONICAL POLY(A) RNA POLYMERASE PROTEIN TRF4-2-RELATED"/>
    <property type="match status" value="1"/>
</dbReference>
<feature type="compositionally biased region" description="Polar residues" evidence="1">
    <location>
        <begin position="476"/>
        <end position="487"/>
    </location>
</feature>
<dbReference type="Pfam" id="PF22600">
    <property type="entry name" value="MTPAP-like_central"/>
    <property type="match status" value="1"/>
</dbReference>
<feature type="compositionally biased region" description="Basic and acidic residues" evidence="1">
    <location>
        <begin position="505"/>
        <end position="516"/>
    </location>
</feature>
<evidence type="ECO:0000313" key="3">
    <source>
        <dbReference type="EMBL" id="KND00063.1"/>
    </source>
</evidence>
<dbReference type="Proteomes" id="UP000053201">
    <property type="component" value="Unassembled WGS sequence"/>
</dbReference>
<dbReference type="AlphaFoldDB" id="A0A0L0HG75"/>
<evidence type="ECO:0000256" key="1">
    <source>
        <dbReference type="SAM" id="MobiDB-lite"/>
    </source>
</evidence>
<dbReference type="GO" id="GO:0031499">
    <property type="term" value="C:TRAMP complex"/>
    <property type="evidence" value="ECO:0007669"/>
    <property type="project" value="TreeGrafter"/>
</dbReference>
<dbReference type="GO" id="GO:0031123">
    <property type="term" value="P:RNA 3'-end processing"/>
    <property type="evidence" value="ECO:0007669"/>
    <property type="project" value="TreeGrafter"/>
</dbReference>
<sequence>MAPPAASCRCWRSFLVRLTGGQLNGKRFSNAQVLRRSILPYRNLSSFPVHKPREVDVPSPVKTAQVKPSLPMSGSQSRNPPRSAPWVVGEYSHLPPLDALSQEINDFMKYMSSCERLQAVRESVIDVYRNIVQGSLSGNVDVACFGSSATGLCLPTADLDLVIIGNERVKDGDGTTNVKQTEEGRQKAIKQLRRVLRHIRNGRGLATKTFLIRAKGMPIIKFIDVPTGLSVDISYSPFNLPSADGVAHLEYVKTSVQDERIRAIVIFLKYLLYQNKLDSPSSGGLGGFATLCWVDAFVKAWDKSISDPLPSETEVGKKDAGPSLMQFLKLYATHSDETPAIDVPAVKYTAKSLTILDPVMPQNNVAKAFNQHAKLQALFQSTYTRLARFVYDSPRKKNTGVPDDGILRHVVQLHKADLDHRSRLERMGANLLRNPRSRPILSVGQSRKSGNTMKFQTGKNKRDNSWNVAQRKMERSSPSIQSSTKSAATDDLRGRLNQAPPQSSKRRDREEHDSSNKKRKHK</sequence>
<dbReference type="InterPro" id="IPR045862">
    <property type="entry name" value="Trf4-like"/>
</dbReference>
<name>A0A0L0HG75_SPIPD</name>
<keyword evidence="4" id="KW-1185">Reference proteome</keyword>
<proteinExistence type="predicted"/>
<dbReference type="OrthoDB" id="273917at2759"/>
<organism evidence="3 4">
    <name type="scientific">Spizellomyces punctatus (strain DAOM BR117)</name>
    <dbReference type="NCBI Taxonomy" id="645134"/>
    <lineage>
        <taxon>Eukaryota</taxon>
        <taxon>Fungi</taxon>
        <taxon>Fungi incertae sedis</taxon>
        <taxon>Chytridiomycota</taxon>
        <taxon>Chytridiomycota incertae sedis</taxon>
        <taxon>Chytridiomycetes</taxon>
        <taxon>Spizellomycetales</taxon>
        <taxon>Spizellomycetaceae</taxon>
        <taxon>Spizellomyces</taxon>
    </lineage>
</organism>
<dbReference type="EMBL" id="KQ257456">
    <property type="protein sequence ID" value="KND00063.1"/>
    <property type="molecule type" value="Genomic_DNA"/>
</dbReference>
<dbReference type="GO" id="GO:0010605">
    <property type="term" value="P:negative regulation of macromolecule metabolic process"/>
    <property type="evidence" value="ECO:0007669"/>
    <property type="project" value="UniProtKB-ARBA"/>
</dbReference>
<dbReference type="OMA" id="CAKRWIN"/>
<dbReference type="SUPFAM" id="SSF81631">
    <property type="entry name" value="PAP/OAS1 substrate-binding domain"/>
    <property type="match status" value="1"/>
</dbReference>
<protein>
    <recommendedName>
        <fullName evidence="2">Poly(A) RNA polymerase mitochondrial-like central palm domain-containing protein</fullName>
    </recommendedName>
</protein>
<dbReference type="GO" id="GO:0005730">
    <property type="term" value="C:nucleolus"/>
    <property type="evidence" value="ECO:0007669"/>
    <property type="project" value="TreeGrafter"/>
</dbReference>
<evidence type="ECO:0000313" key="4">
    <source>
        <dbReference type="Proteomes" id="UP000053201"/>
    </source>
</evidence>
<dbReference type="PANTHER" id="PTHR23092">
    <property type="entry name" value="POLY(A) RNA POLYMERASE"/>
    <property type="match status" value="1"/>
</dbReference>
<reference evidence="3 4" key="1">
    <citation type="submission" date="2009-08" db="EMBL/GenBank/DDBJ databases">
        <title>The Genome Sequence of Spizellomyces punctatus strain DAOM BR117.</title>
        <authorList>
            <consortium name="The Broad Institute Genome Sequencing Platform"/>
            <person name="Russ C."/>
            <person name="Cuomo C."/>
            <person name="Shea T."/>
            <person name="Young S.K."/>
            <person name="Zeng Q."/>
            <person name="Koehrsen M."/>
            <person name="Haas B."/>
            <person name="Borodovsky M."/>
            <person name="Guigo R."/>
            <person name="Alvarado L."/>
            <person name="Berlin A."/>
            <person name="Bochicchio J."/>
            <person name="Borenstein D."/>
            <person name="Chapman S."/>
            <person name="Chen Z."/>
            <person name="Engels R."/>
            <person name="Freedman E."/>
            <person name="Gellesch M."/>
            <person name="Goldberg J."/>
            <person name="Griggs A."/>
            <person name="Gujja S."/>
            <person name="Heiman D."/>
            <person name="Hepburn T."/>
            <person name="Howarth C."/>
            <person name="Jen D."/>
            <person name="Larson L."/>
            <person name="Lewis B."/>
            <person name="Mehta T."/>
            <person name="Park D."/>
            <person name="Pearson M."/>
            <person name="Roberts A."/>
            <person name="Saif S."/>
            <person name="Shenoy N."/>
            <person name="Sisk P."/>
            <person name="Stolte C."/>
            <person name="Sykes S."/>
            <person name="Thomson T."/>
            <person name="Walk T."/>
            <person name="White J."/>
            <person name="Yandava C."/>
            <person name="Burger G."/>
            <person name="Gray M.W."/>
            <person name="Holland P.W.H."/>
            <person name="King N."/>
            <person name="Lang F.B.F."/>
            <person name="Roger A.J."/>
            <person name="Ruiz-Trillo I."/>
            <person name="Lander E."/>
            <person name="Nusbaum C."/>
        </authorList>
    </citation>
    <scope>NUCLEOTIDE SEQUENCE [LARGE SCALE GENOMIC DNA]</scope>
    <source>
        <strain evidence="3 4">DAOM BR117</strain>
    </source>
</reference>
<dbReference type="InParanoid" id="A0A0L0HG75"/>
<dbReference type="Gene3D" id="1.10.1410.10">
    <property type="match status" value="1"/>
</dbReference>
<feature type="domain" description="Poly(A) RNA polymerase mitochondrial-like central palm" evidence="2">
    <location>
        <begin position="100"/>
        <end position="235"/>
    </location>
</feature>
<dbReference type="GO" id="GO:0003729">
    <property type="term" value="F:mRNA binding"/>
    <property type="evidence" value="ECO:0007669"/>
    <property type="project" value="TreeGrafter"/>
</dbReference>
<dbReference type="GO" id="GO:1990817">
    <property type="term" value="F:poly(A) RNA polymerase activity"/>
    <property type="evidence" value="ECO:0007669"/>
    <property type="project" value="InterPro"/>
</dbReference>
<evidence type="ECO:0000259" key="2">
    <source>
        <dbReference type="Pfam" id="PF22600"/>
    </source>
</evidence>
<feature type="compositionally biased region" description="Polar residues" evidence="1">
    <location>
        <begin position="443"/>
        <end position="458"/>
    </location>
</feature>
<feature type="region of interest" description="Disordered" evidence="1">
    <location>
        <begin position="430"/>
        <end position="522"/>
    </location>
</feature>
<dbReference type="CDD" id="cd05402">
    <property type="entry name" value="NT_PAP_TUTase"/>
    <property type="match status" value="1"/>
</dbReference>
<gene>
    <name evidence="3" type="ORF">SPPG_04406</name>
</gene>
<dbReference type="GeneID" id="27687857"/>
<dbReference type="eggNOG" id="KOG1906">
    <property type="taxonomic scope" value="Eukaryota"/>
</dbReference>
<dbReference type="InterPro" id="IPR043519">
    <property type="entry name" value="NT_sf"/>
</dbReference>
<dbReference type="STRING" id="645134.A0A0L0HG75"/>
<dbReference type="RefSeq" id="XP_016608102.1">
    <property type="nucleotide sequence ID" value="XM_016752645.1"/>
</dbReference>
<feature type="region of interest" description="Disordered" evidence="1">
    <location>
        <begin position="55"/>
        <end position="83"/>
    </location>
</feature>
<dbReference type="GO" id="GO:0043634">
    <property type="term" value="P:polyadenylation-dependent ncRNA catabolic process"/>
    <property type="evidence" value="ECO:0007669"/>
    <property type="project" value="TreeGrafter"/>
</dbReference>
<dbReference type="Gene3D" id="3.30.460.10">
    <property type="entry name" value="Beta Polymerase, domain 2"/>
    <property type="match status" value="1"/>
</dbReference>